<dbReference type="Proteomes" id="UP000637980">
    <property type="component" value="Unassembled WGS sequence"/>
</dbReference>
<organism evidence="1 2">
    <name type="scientific">Pseudovibrio japonicus</name>
    <dbReference type="NCBI Taxonomy" id="366534"/>
    <lineage>
        <taxon>Bacteria</taxon>
        <taxon>Pseudomonadati</taxon>
        <taxon>Pseudomonadota</taxon>
        <taxon>Alphaproteobacteria</taxon>
        <taxon>Hyphomicrobiales</taxon>
        <taxon>Stappiaceae</taxon>
        <taxon>Pseudovibrio</taxon>
    </lineage>
</organism>
<accession>A0ABQ3DUR1</accession>
<name>A0ABQ3DUR1_9HYPH</name>
<comment type="caution">
    <text evidence="1">The sequence shown here is derived from an EMBL/GenBank/DDBJ whole genome shotgun (WGS) entry which is preliminary data.</text>
</comment>
<evidence type="ECO:0000313" key="1">
    <source>
        <dbReference type="EMBL" id="GHB17064.1"/>
    </source>
</evidence>
<reference evidence="2" key="1">
    <citation type="journal article" date="2019" name="Int. J. Syst. Evol. Microbiol.">
        <title>The Global Catalogue of Microorganisms (GCM) 10K type strain sequencing project: providing services to taxonomists for standard genome sequencing and annotation.</title>
        <authorList>
            <consortium name="The Broad Institute Genomics Platform"/>
            <consortium name="The Broad Institute Genome Sequencing Center for Infectious Disease"/>
            <person name="Wu L."/>
            <person name="Ma J."/>
        </authorList>
    </citation>
    <scope>NUCLEOTIDE SEQUENCE [LARGE SCALE GENOMIC DNA]</scope>
    <source>
        <strain evidence="2">KCTC 12861</strain>
    </source>
</reference>
<protein>
    <submittedName>
        <fullName evidence="1">Uncharacterized protein</fullName>
    </submittedName>
</protein>
<keyword evidence="2" id="KW-1185">Reference proteome</keyword>
<dbReference type="RefSeq" id="WP_189434294.1">
    <property type="nucleotide sequence ID" value="NZ_BMXE01000001.1"/>
</dbReference>
<proteinExistence type="predicted"/>
<sequence length="83" mass="9417">MSWTSSRKGVELFKVMEPEFARETHGQYSELAQLYDKLSLAGDPPAAPSQRAYPAYLFQQAMPLTEPSFEGSEPFSDWRAVRT</sequence>
<gene>
    <name evidence="1" type="ORF">GCM10007094_00590</name>
</gene>
<evidence type="ECO:0000313" key="2">
    <source>
        <dbReference type="Proteomes" id="UP000637980"/>
    </source>
</evidence>
<dbReference type="EMBL" id="BMXE01000001">
    <property type="protein sequence ID" value="GHB17064.1"/>
    <property type="molecule type" value="Genomic_DNA"/>
</dbReference>